<accession>A0A7N0UYP7</accession>
<dbReference type="SUPFAM" id="SSF54928">
    <property type="entry name" value="RNA-binding domain, RBD"/>
    <property type="match status" value="2"/>
</dbReference>
<dbReference type="InterPro" id="IPR000504">
    <property type="entry name" value="RRM_dom"/>
</dbReference>
<dbReference type="PANTHER" id="PTHR48025:SF6">
    <property type="entry name" value="RRM DOMAIN-CONTAINING PROTEIN"/>
    <property type="match status" value="1"/>
</dbReference>
<dbReference type="Gramene" id="Kaladp0091s0089.1.v1.1">
    <property type="protein sequence ID" value="Kaladp0091s0089.1.v1.1"/>
    <property type="gene ID" value="Kaladp0091s0089.v1.1"/>
</dbReference>
<dbReference type="AlphaFoldDB" id="A0A7N0UYP7"/>
<dbReference type="Gene3D" id="3.30.70.330">
    <property type="match status" value="2"/>
</dbReference>
<sequence length="291" mass="31825">MATLEAAISVISLRATSSTSSPSSSSALLPFSYRGISLSLAAAKCAPVRSRLRSQIRLLCAAQDVAVLEKQQEAAKEEVPGDAAAEEIKRKLFVGNLPWALSVLEIKKLFSDCGTVVDVEFIKQRDGSGKSRGFSFVTMESAEEAQAVIDKFDSTEVSGRIIRVQFAKSFKKPTPPRPAGAPILGETRHKLYVSNLAWKARSNHLRELFSGKVNPVSAKVVFENSSSRSAGYGFVSFATREEAEIALSEFDGQELMGRPVRLRFSERTNDATKDEKETQNEPEKQESSLES</sequence>
<dbReference type="GO" id="GO:1901259">
    <property type="term" value="P:chloroplast rRNA processing"/>
    <property type="evidence" value="ECO:0007669"/>
    <property type="project" value="TreeGrafter"/>
</dbReference>
<proteinExistence type="predicted"/>
<dbReference type="GO" id="GO:0009535">
    <property type="term" value="C:chloroplast thylakoid membrane"/>
    <property type="evidence" value="ECO:0007669"/>
    <property type="project" value="TreeGrafter"/>
</dbReference>
<dbReference type="Proteomes" id="UP000594263">
    <property type="component" value="Unplaced"/>
</dbReference>
<evidence type="ECO:0000313" key="6">
    <source>
        <dbReference type="Proteomes" id="UP000594263"/>
    </source>
</evidence>
<evidence type="ECO:0000313" key="5">
    <source>
        <dbReference type="EnsemblPlants" id="Kaladp0091s0089.1.v1.1"/>
    </source>
</evidence>
<feature type="domain" description="RRM" evidence="4">
    <location>
        <begin position="90"/>
        <end position="169"/>
    </location>
</feature>
<evidence type="ECO:0000256" key="1">
    <source>
        <dbReference type="ARBA" id="ARBA00022884"/>
    </source>
</evidence>
<organism evidence="5 6">
    <name type="scientific">Kalanchoe fedtschenkoi</name>
    <name type="common">Lavender scallops</name>
    <name type="synonym">South American air plant</name>
    <dbReference type="NCBI Taxonomy" id="63787"/>
    <lineage>
        <taxon>Eukaryota</taxon>
        <taxon>Viridiplantae</taxon>
        <taxon>Streptophyta</taxon>
        <taxon>Embryophyta</taxon>
        <taxon>Tracheophyta</taxon>
        <taxon>Spermatophyta</taxon>
        <taxon>Magnoliopsida</taxon>
        <taxon>eudicotyledons</taxon>
        <taxon>Gunneridae</taxon>
        <taxon>Pentapetalae</taxon>
        <taxon>Saxifragales</taxon>
        <taxon>Crassulaceae</taxon>
        <taxon>Kalanchoe</taxon>
    </lineage>
</organism>
<dbReference type="OMA" id="LSFPWYP"/>
<reference evidence="5" key="1">
    <citation type="submission" date="2021-01" db="UniProtKB">
        <authorList>
            <consortium name="EnsemblPlants"/>
        </authorList>
    </citation>
    <scope>IDENTIFICATION</scope>
</reference>
<evidence type="ECO:0000259" key="4">
    <source>
        <dbReference type="PROSITE" id="PS50102"/>
    </source>
</evidence>
<dbReference type="InterPro" id="IPR035979">
    <property type="entry name" value="RBD_domain_sf"/>
</dbReference>
<keyword evidence="1 2" id="KW-0694">RNA-binding</keyword>
<protein>
    <recommendedName>
        <fullName evidence="4">RRM domain-containing protein</fullName>
    </recommendedName>
</protein>
<name>A0A7N0UYP7_KALFE</name>
<dbReference type="InterPro" id="IPR050502">
    <property type="entry name" value="Euk_RNA-bind_prot"/>
</dbReference>
<dbReference type="SMART" id="SM00360">
    <property type="entry name" value="RRM"/>
    <property type="match status" value="2"/>
</dbReference>
<feature type="domain" description="RRM" evidence="4">
    <location>
        <begin position="189"/>
        <end position="267"/>
    </location>
</feature>
<dbReference type="PROSITE" id="PS50102">
    <property type="entry name" value="RRM"/>
    <property type="match status" value="2"/>
</dbReference>
<dbReference type="GO" id="GO:0003729">
    <property type="term" value="F:mRNA binding"/>
    <property type="evidence" value="ECO:0007669"/>
    <property type="project" value="TreeGrafter"/>
</dbReference>
<dbReference type="InterPro" id="IPR012677">
    <property type="entry name" value="Nucleotide-bd_a/b_plait_sf"/>
</dbReference>
<evidence type="ECO:0000256" key="2">
    <source>
        <dbReference type="PROSITE-ProRule" id="PRU00176"/>
    </source>
</evidence>
<feature type="compositionally biased region" description="Basic and acidic residues" evidence="3">
    <location>
        <begin position="263"/>
        <end position="291"/>
    </location>
</feature>
<dbReference type="EnsemblPlants" id="Kaladp0091s0089.1.v1.1">
    <property type="protein sequence ID" value="Kaladp0091s0089.1.v1.1"/>
    <property type="gene ID" value="Kaladp0091s0089.v1.1"/>
</dbReference>
<feature type="region of interest" description="Disordered" evidence="3">
    <location>
        <begin position="261"/>
        <end position="291"/>
    </location>
</feature>
<keyword evidence="6" id="KW-1185">Reference proteome</keyword>
<dbReference type="Pfam" id="PF00076">
    <property type="entry name" value="RRM_1"/>
    <property type="match status" value="2"/>
</dbReference>
<evidence type="ECO:0000256" key="3">
    <source>
        <dbReference type="SAM" id="MobiDB-lite"/>
    </source>
</evidence>
<dbReference type="PANTHER" id="PTHR48025">
    <property type="entry name" value="OS02G0815200 PROTEIN"/>
    <property type="match status" value="1"/>
</dbReference>